<dbReference type="SUPFAM" id="SSF57667">
    <property type="entry name" value="beta-beta-alpha zinc fingers"/>
    <property type="match status" value="1"/>
</dbReference>
<feature type="region of interest" description="Disordered" evidence="2">
    <location>
        <begin position="1"/>
        <end position="21"/>
    </location>
</feature>
<dbReference type="InterPro" id="IPR036236">
    <property type="entry name" value="Znf_C2H2_sf"/>
</dbReference>
<proteinExistence type="predicted"/>
<protein>
    <submittedName>
        <fullName evidence="4">ZINC FINGER PROTEIN 5</fullName>
    </submittedName>
</protein>
<dbReference type="AlphaFoldDB" id="A0A9Q0U8Z0"/>
<dbReference type="InterPro" id="IPR044299">
    <property type="entry name" value="GIS3/ZFP5/ZFP6"/>
</dbReference>
<keyword evidence="1" id="KW-0862">Zinc</keyword>
<feature type="compositionally biased region" description="Basic and acidic residues" evidence="2">
    <location>
        <begin position="65"/>
        <end position="84"/>
    </location>
</feature>
<keyword evidence="1" id="KW-0479">Metal-binding</keyword>
<reference evidence="4" key="1">
    <citation type="submission" date="2022-11" db="EMBL/GenBank/DDBJ databases">
        <authorList>
            <person name="Hyden B.L."/>
            <person name="Feng K."/>
            <person name="Yates T."/>
            <person name="Jawdy S."/>
            <person name="Smart L.B."/>
            <person name="Muchero W."/>
        </authorList>
    </citation>
    <scope>NUCLEOTIDE SEQUENCE</scope>
    <source>
        <tissue evidence="4">Shoot tip</tissue>
    </source>
</reference>
<sequence length="242" mass="26888">MEKEASNILSSMLDGDQNGYFAESGAVGRKLKLFGFELSPYNESGMKGSADQGDHESVNSSNTESSERPEKPAKEKSSSAVLREPDEKKFECQYCLKEFANSQALGGHQNAHKKERMKKRLQFQARKASFGGYNYRYGSASTSWFFDPESTLHDQESQISFSPYQDSGHLINGSQISKWYAVPADQVPFQQDTHTRFTFSHAEGSRDKPSPFLASMEACKSLDLQLGLSLKTNFQSSSGTGI</sequence>
<keyword evidence="5" id="KW-1185">Reference proteome</keyword>
<dbReference type="PANTHER" id="PTHR46353:SF5">
    <property type="entry name" value="ZINC FINGER PROTEIN 5"/>
    <property type="match status" value="1"/>
</dbReference>
<name>A0A9Q0U8Z0_SALPP</name>
<evidence type="ECO:0000256" key="1">
    <source>
        <dbReference type="PROSITE-ProRule" id="PRU00042"/>
    </source>
</evidence>
<gene>
    <name evidence="4" type="ORF">OIU79_003855</name>
</gene>
<reference evidence="4" key="2">
    <citation type="journal article" date="2023" name="Int. J. Mol. Sci.">
        <title>De Novo Assembly and Annotation of 11 Diverse Shrub Willow (Salix) Genomes Reveals Novel Gene Organization in Sex-Linked Regions.</title>
        <authorList>
            <person name="Hyden B."/>
            <person name="Feng K."/>
            <person name="Yates T.B."/>
            <person name="Jawdy S."/>
            <person name="Cereghino C."/>
            <person name="Smart L.B."/>
            <person name="Muchero W."/>
        </authorList>
    </citation>
    <scope>NUCLEOTIDE SEQUENCE</scope>
    <source>
        <tissue evidence="4">Shoot tip</tissue>
    </source>
</reference>
<evidence type="ECO:0000259" key="3">
    <source>
        <dbReference type="PROSITE" id="PS50157"/>
    </source>
</evidence>
<dbReference type="GO" id="GO:0009740">
    <property type="term" value="P:gibberellic acid mediated signaling pathway"/>
    <property type="evidence" value="ECO:0007669"/>
    <property type="project" value="TreeGrafter"/>
</dbReference>
<dbReference type="PANTHER" id="PTHR46353">
    <property type="entry name" value="ZINC FINGER PROTEIN 5"/>
    <property type="match status" value="1"/>
</dbReference>
<feature type="domain" description="C2H2-type" evidence="3">
    <location>
        <begin position="90"/>
        <end position="117"/>
    </location>
</feature>
<dbReference type="GO" id="GO:0008270">
    <property type="term" value="F:zinc ion binding"/>
    <property type="evidence" value="ECO:0007669"/>
    <property type="project" value="UniProtKB-KW"/>
</dbReference>
<dbReference type="GO" id="GO:0005634">
    <property type="term" value="C:nucleus"/>
    <property type="evidence" value="ECO:0007669"/>
    <property type="project" value="TreeGrafter"/>
</dbReference>
<dbReference type="Pfam" id="PF13912">
    <property type="entry name" value="zf-C2H2_6"/>
    <property type="match status" value="1"/>
</dbReference>
<keyword evidence="1" id="KW-0863">Zinc-finger</keyword>
<evidence type="ECO:0000256" key="2">
    <source>
        <dbReference type="SAM" id="MobiDB-lite"/>
    </source>
</evidence>
<dbReference type="Gene3D" id="3.30.160.60">
    <property type="entry name" value="Classic Zinc Finger"/>
    <property type="match status" value="1"/>
</dbReference>
<dbReference type="OrthoDB" id="1939583at2759"/>
<dbReference type="GO" id="GO:0009736">
    <property type="term" value="P:cytokinin-activated signaling pathway"/>
    <property type="evidence" value="ECO:0007669"/>
    <property type="project" value="TreeGrafter"/>
</dbReference>
<dbReference type="EMBL" id="JAPFFK010000013">
    <property type="protein sequence ID" value="KAJ6725568.1"/>
    <property type="molecule type" value="Genomic_DNA"/>
</dbReference>
<dbReference type="GO" id="GO:0010090">
    <property type="term" value="P:trichome morphogenesis"/>
    <property type="evidence" value="ECO:0007669"/>
    <property type="project" value="InterPro"/>
</dbReference>
<dbReference type="InterPro" id="IPR013087">
    <property type="entry name" value="Znf_C2H2_type"/>
</dbReference>
<accession>A0A9Q0U8Z0</accession>
<dbReference type="GO" id="GO:0000976">
    <property type="term" value="F:transcription cis-regulatory region binding"/>
    <property type="evidence" value="ECO:0007669"/>
    <property type="project" value="TreeGrafter"/>
</dbReference>
<evidence type="ECO:0000313" key="5">
    <source>
        <dbReference type="Proteomes" id="UP001151532"/>
    </source>
</evidence>
<dbReference type="Proteomes" id="UP001151532">
    <property type="component" value="Chromosome 8"/>
</dbReference>
<dbReference type="GO" id="GO:0003700">
    <property type="term" value="F:DNA-binding transcription factor activity"/>
    <property type="evidence" value="ECO:0007669"/>
    <property type="project" value="TreeGrafter"/>
</dbReference>
<organism evidence="4 5">
    <name type="scientific">Salix purpurea</name>
    <name type="common">Purple osier willow</name>
    <dbReference type="NCBI Taxonomy" id="77065"/>
    <lineage>
        <taxon>Eukaryota</taxon>
        <taxon>Viridiplantae</taxon>
        <taxon>Streptophyta</taxon>
        <taxon>Embryophyta</taxon>
        <taxon>Tracheophyta</taxon>
        <taxon>Spermatophyta</taxon>
        <taxon>Magnoliopsida</taxon>
        <taxon>eudicotyledons</taxon>
        <taxon>Gunneridae</taxon>
        <taxon>Pentapetalae</taxon>
        <taxon>rosids</taxon>
        <taxon>fabids</taxon>
        <taxon>Malpighiales</taxon>
        <taxon>Salicaceae</taxon>
        <taxon>Saliceae</taxon>
        <taxon>Salix</taxon>
    </lineage>
</organism>
<comment type="caution">
    <text evidence="4">The sequence shown here is derived from an EMBL/GenBank/DDBJ whole genome shotgun (WGS) entry which is preliminary data.</text>
</comment>
<evidence type="ECO:0000313" key="4">
    <source>
        <dbReference type="EMBL" id="KAJ6725568.1"/>
    </source>
</evidence>
<dbReference type="PROSITE" id="PS00028">
    <property type="entry name" value="ZINC_FINGER_C2H2_1"/>
    <property type="match status" value="1"/>
</dbReference>
<feature type="region of interest" description="Disordered" evidence="2">
    <location>
        <begin position="44"/>
        <end position="84"/>
    </location>
</feature>
<dbReference type="PROSITE" id="PS50157">
    <property type="entry name" value="ZINC_FINGER_C2H2_2"/>
    <property type="match status" value="1"/>
</dbReference>